<evidence type="ECO:0000313" key="8">
    <source>
        <dbReference type="EMBL" id="KAK9825551.1"/>
    </source>
</evidence>
<dbReference type="GO" id="GO:0008270">
    <property type="term" value="F:zinc ion binding"/>
    <property type="evidence" value="ECO:0007669"/>
    <property type="project" value="InterPro"/>
</dbReference>
<keyword evidence="5" id="KW-0812">Transmembrane</keyword>
<accession>A0AAW1QVK0</accession>
<keyword evidence="5" id="KW-1133">Transmembrane helix</keyword>
<dbReference type="AlphaFoldDB" id="A0AAW1QVK0"/>
<keyword evidence="5" id="KW-0472">Membrane</keyword>
<evidence type="ECO:0000256" key="6">
    <source>
        <dbReference type="SAM" id="SignalP"/>
    </source>
</evidence>
<gene>
    <name evidence="8" type="ORF">WJX74_005627</name>
</gene>
<feature type="domain" description="Peptidase M14" evidence="7">
    <location>
        <begin position="30"/>
        <end position="356"/>
    </location>
</feature>
<dbReference type="Pfam" id="PF00246">
    <property type="entry name" value="Peptidase_M14"/>
    <property type="match status" value="1"/>
</dbReference>
<dbReference type="InterPro" id="IPR000834">
    <property type="entry name" value="Peptidase_M14"/>
</dbReference>
<name>A0AAW1QVK0_9CHLO</name>
<evidence type="ECO:0000256" key="5">
    <source>
        <dbReference type="SAM" id="Phobius"/>
    </source>
</evidence>
<dbReference type="EMBL" id="JALJOS010000024">
    <property type="protein sequence ID" value="KAK9825551.1"/>
    <property type="molecule type" value="Genomic_DNA"/>
</dbReference>
<feature type="chain" id="PRO_5043609707" description="Peptidase M14 domain-containing protein" evidence="6">
    <location>
        <begin position="25"/>
        <end position="595"/>
    </location>
</feature>
<feature type="active site" description="Proton donor/acceptor" evidence="3">
    <location>
        <position position="302"/>
    </location>
</feature>
<feature type="signal peptide" evidence="6">
    <location>
        <begin position="1"/>
        <end position="24"/>
    </location>
</feature>
<evidence type="ECO:0000256" key="4">
    <source>
        <dbReference type="SAM" id="MobiDB-lite"/>
    </source>
</evidence>
<evidence type="ECO:0000256" key="1">
    <source>
        <dbReference type="ARBA" id="ARBA00001947"/>
    </source>
</evidence>
<keyword evidence="6" id="KW-0732">Signal</keyword>
<feature type="compositionally biased region" description="Polar residues" evidence="4">
    <location>
        <begin position="392"/>
        <end position="406"/>
    </location>
</feature>
<dbReference type="PROSITE" id="PS52035">
    <property type="entry name" value="PEPTIDASE_M14"/>
    <property type="match status" value="1"/>
</dbReference>
<dbReference type="GO" id="GO:0006508">
    <property type="term" value="P:proteolysis"/>
    <property type="evidence" value="ECO:0007669"/>
    <property type="project" value="InterPro"/>
</dbReference>
<comment type="caution">
    <text evidence="8">The sequence shown here is derived from an EMBL/GenBank/DDBJ whole genome shotgun (WGS) entry which is preliminary data.</text>
</comment>
<keyword evidence="9" id="KW-1185">Reference proteome</keyword>
<feature type="compositionally biased region" description="Low complexity" evidence="4">
    <location>
        <begin position="407"/>
        <end position="416"/>
    </location>
</feature>
<sequence length="595" mass="64568">MGKAGYYLFSCAICSLVSCSLLHAQVPWDVYHKTEEVLGFFQAAAKDQPQLVRLEHQLDEASSVRLPVVTITDFASGEAGKEVLLLVAGEHGRELITSDIIYWLGKALSGKAEELLHWPTVQQVLSKAQAATTGLKGNSLELWLEGLLQKCVFKIVPVANVEARRQVEGGMLCQRTTPSGVDLNRNWPHAWKLTDAGLEEYGGPKPLSEPQTRIMKALATAAQPRAFVNLHSGEYAMYVPWDSQATQAAGLPADTEQVLDKLNIFCQCMHGAGGKVAGYLAYGTSMDYLYQELQIPYPITVEVYGPGGTGKLATGGKPRQMLSGSHGQELNLDHPSRIPQIQGSSRQLQQQLTQQQATQQQMASQQASQQQLPQQQLPDQQLPQKALGAVGTTHQQGTNQSGLSAETQTQGTQTQGSQNRKMGAGDQGGAMAQLDMDKCFRDFNPATREGYQDVVATWLAALLTLAEHLAANPGASLPKNDADQHQLPIPSVPPFKQDLAAMAGTDSEERLSQSTGLGEFRSKAMLKHSKSEAKSRPNVSLLEAAPARSHLLRRLLILGGLGLLVFGVWMKMGSPVTGLMQRRRSVSRRTPRAAV</sequence>
<reference evidence="8 9" key="1">
    <citation type="journal article" date="2024" name="Nat. Commun.">
        <title>Phylogenomics reveals the evolutionary origins of lichenization in chlorophyte algae.</title>
        <authorList>
            <person name="Puginier C."/>
            <person name="Libourel C."/>
            <person name="Otte J."/>
            <person name="Skaloud P."/>
            <person name="Haon M."/>
            <person name="Grisel S."/>
            <person name="Petersen M."/>
            <person name="Berrin J.G."/>
            <person name="Delaux P.M."/>
            <person name="Dal Grande F."/>
            <person name="Keller J."/>
        </authorList>
    </citation>
    <scope>NUCLEOTIDE SEQUENCE [LARGE SCALE GENOMIC DNA]</scope>
    <source>
        <strain evidence="8 9">SAG 2145</strain>
    </source>
</reference>
<feature type="transmembrane region" description="Helical" evidence="5">
    <location>
        <begin position="555"/>
        <end position="579"/>
    </location>
</feature>
<comment type="cofactor">
    <cofactor evidence="1">
        <name>Zn(2+)</name>
        <dbReference type="ChEBI" id="CHEBI:29105"/>
    </cofactor>
</comment>
<feature type="compositionally biased region" description="Low complexity" evidence="4">
    <location>
        <begin position="339"/>
        <end position="387"/>
    </location>
</feature>
<dbReference type="SMART" id="SM00631">
    <property type="entry name" value="Zn_pept"/>
    <property type="match status" value="1"/>
</dbReference>
<dbReference type="PANTHER" id="PTHR11705:SF119">
    <property type="entry name" value="OS02G0119300 PROTEIN"/>
    <property type="match status" value="1"/>
</dbReference>
<organism evidence="8 9">
    <name type="scientific">Apatococcus lobatus</name>
    <dbReference type="NCBI Taxonomy" id="904363"/>
    <lineage>
        <taxon>Eukaryota</taxon>
        <taxon>Viridiplantae</taxon>
        <taxon>Chlorophyta</taxon>
        <taxon>core chlorophytes</taxon>
        <taxon>Trebouxiophyceae</taxon>
        <taxon>Chlorellales</taxon>
        <taxon>Chlorellaceae</taxon>
        <taxon>Apatococcus</taxon>
    </lineage>
</organism>
<dbReference type="PROSITE" id="PS51257">
    <property type="entry name" value="PROKAR_LIPOPROTEIN"/>
    <property type="match status" value="1"/>
</dbReference>
<dbReference type="PANTHER" id="PTHR11705">
    <property type="entry name" value="PROTEASE FAMILY M14 CARBOXYPEPTIDASE A,B"/>
    <property type="match status" value="1"/>
</dbReference>
<protein>
    <recommendedName>
        <fullName evidence="7">Peptidase M14 domain-containing protein</fullName>
    </recommendedName>
</protein>
<evidence type="ECO:0000256" key="2">
    <source>
        <dbReference type="ARBA" id="ARBA00005988"/>
    </source>
</evidence>
<evidence type="ECO:0000313" key="9">
    <source>
        <dbReference type="Proteomes" id="UP001438707"/>
    </source>
</evidence>
<proteinExistence type="inferred from homology"/>
<evidence type="ECO:0000256" key="3">
    <source>
        <dbReference type="PROSITE-ProRule" id="PRU01379"/>
    </source>
</evidence>
<dbReference type="Gene3D" id="3.40.630.10">
    <property type="entry name" value="Zn peptidases"/>
    <property type="match status" value="1"/>
</dbReference>
<dbReference type="Proteomes" id="UP001438707">
    <property type="component" value="Unassembled WGS sequence"/>
</dbReference>
<dbReference type="GO" id="GO:0004181">
    <property type="term" value="F:metallocarboxypeptidase activity"/>
    <property type="evidence" value="ECO:0007669"/>
    <property type="project" value="InterPro"/>
</dbReference>
<dbReference type="GO" id="GO:0005615">
    <property type="term" value="C:extracellular space"/>
    <property type="evidence" value="ECO:0007669"/>
    <property type="project" value="TreeGrafter"/>
</dbReference>
<evidence type="ECO:0000259" key="7">
    <source>
        <dbReference type="PROSITE" id="PS52035"/>
    </source>
</evidence>
<comment type="similarity">
    <text evidence="2 3">Belongs to the peptidase M14 family.</text>
</comment>
<feature type="region of interest" description="Disordered" evidence="4">
    <location>
        <begin position="310"/>
        <end position="429"/>
    </location>
</feature>
<dbReference type="SUPFAM" id="SSF53187">
    <property type="entry name" value="Zn-dependent exopeptidases"/>
    <property type="match status" value="1"/>
</dbReference>